<proteinExistence type="predicted"/>
<comment type="caution">
    <text evidence="3">The sequence shown here is derived from an EMBL/GenBank/DDBJ whole genome shotgun (WGS) entry which is preliminary data.</text>
</comment>
<accession>A0ABU5IQG0</accession>
<dbReference type="NCBIfam" id="TIGR02595">
    <property type="entry name" value="PEP_CTERM"/>
    <property type="match status" value="1"/>
</dbReference>
<name>A0ABU5IQG0_9BURK</name>
<evidence type="ECO:0000313" key="4">
    <source>
        <dbReference type="Proteomes" id="UP001293718"/>
    </source>
</evidence>
<reference evidence="3 4" key="1">
    <citation type="submission" date="2023-11" db="EMBL/GenBank/DDBJ databases">
        <title>Draft genome of Azohydromonas lata strain H1 (DSM1123), a polyhydroxyalkanoate producer.</title>
        <authorList>
            <person name="Traversa D."/>
            <person name="D'Addabbo P."/>
            <person name="Pazzani C."/>
            <person name="Manzari C."/>
            <person name="Chiara M."/>
            <person name="Scrascia M."/>
        </authorList>
    </citation>
    <scope>NUCLEOTIDE SEQUENCE [LARGE SCALE GENOMIC DNA]</scope>
    <source>
        <strain evidence="3 4">H1</strain>
    </source>
</reference>
<feature type="signal peptide" evidence="1">
    <location>
        <begin position="1"/>
        <end position="18"/>
    </location>
</feature>
<dbReference type="InterPro" id="IPR013424">
    <property type="entry name" value="Ice-binding_C"/>
</dbReference>
<evidence type="ECO:0000256" key="1">
    <source>
        <dbReference type="SAM" id="SignalP"/>
    </source>
</evidence>
<sequence>MKLLLSVSLLFAAPAALAAITASATVNHLRYELTDLDPNDGIAPSLQLGLAKSPNSELAVSVFSRKNYFSDVADINQYLGSWSVETVRPGASIQGLLDFNEVDSTMHVSGRVDDPARDQIAFAGTSFPRFGYTLSPKTAVTWSADYELRTFADISTTASNEERGLVLMYGTGTPVVRLDVFANPIFGTNFLEQKGRIEYSFSNENTIARDFDNGLIIIAEGGILPSVPEPQSWLMMLAGFGALGVVARRRRGQAQ</sequence>
<keyword evidence="4" id="KW-1185">Reference proteome</keyword>
<keyword evidence="1" id="KW-0732">Signal</keyword>
<dbReference type="NCBIfam" id="NF035944">
    <property type="entry name" value="PEPxxWA-CTERM"/>
    <property type="match status" value="1"/>
</dbReference>
<evidence type="ECO:0000313" key="3">
    <source>
        <dbReference type="EMBL" id="MDZ5461118.1"/>
    </source>
</evidence>
<evidence type="ECO:0000259" key="2">
    <source>
        <dbReference type="Pfam" id="PF07589"/>
    </source>
</evidence>
<organism evidence="3 4">
    <name type="scientific">Azohydromonas lata</name>
    <dbReference type="NCBI Taxonomy" id="45677"/>
    <lineage>
        <taxon>Bacteria</taxon>
        <taxon>Pseudomonadati</taxon>
        <taxon>Pseudomonadota</taxon>
        <taxon>Betaproteobacteria</taxon>
        <taxon>Burkholderiales</taxon>
        <taxon>Sphaerotilaceae</taxon>
        <taxon>Azohydromonas</taxon>
    </lineage>
</organism>
<dbReference type="EMBL" id="JAXOJX010000097">
    <property type="protein sequence ID" value="MDZ5461118.1"/>
    <property type="molecule type" value="Genomic_DNA"/>
</dbReference>
<feature type="chain" id="PRO_5046001123" evidence="1">
    <location>
        <begin position="19"/>
        <end position="255"/>
    </location>
</feature>
<protein>
    <submittedName>
        <fullName evidence="3">PEPxxWA-CTERM sorting domain-containing protein</fullName>
    </submittedName>
</protein>
<dbReference type="RefSeq" id="WP_322468376.1">
    <property type="nucleotide sequence ID" value="NZ_JAXOJX010000097.1"/>
</dbReference>
<dbReference type="Pfam" id="PF07589">
    <property type="entry name" value="PEP-CTERM"/>
    <property type="match status" value="1"/>
</dbReference>
<gene>
    <name evidence="3" type="ORF">SM757_31555</name>
</gene>
<dbReference type="Proteomes" id="UP001293718">
    <property type="component" value="Unassembled WGS sequence"/>
</dbReference>
<feature type="domain" description="Ice-binding protein C-terminal" evidence="2">
    <location>
        <begin position="226"/>
        <end position="250"/>
    </location>
</feature>